<feature type="transmembrane region" description="Helical" evidence="12">
    <location>
        <begin position="43"/>
        <end position="63"/>
    </location>
</feature>
<dbReference type="GO" id="GO:0005886">
    <property type="term" value="C:plasma membrane"/>
    <property type="evidence" value="ECO:0007669"/>
    <property type="project" value="UniProtKB-SubCell"/>
</dbReference>
<evidence type="ECO:0000256" key="8">
    <source>
        <dbReference type="ARBA" id="ARBA00022989"/>
    </source>
</evidence>
<dbReference type="InterPro" id="IPR037185">
    <property type="entry name" value="EmrE-like"/>
</dbReference>
<organism evidence="14 15">
    <name type="scientific">Xylophilus ampelinus</name>
    <dbReference type="NCBI Taxonomy" id="54067"/>
    <lineage>
        <taxon>Bacteria</taxon>
        <taxon>Pseudomonadati</taxon>
        <taxon>Pseudomonadota</taxon>
        <taxon>Betaproteobacteria</taxon>
        <taxon>Burkholderiales</taxon>
        <taxon>Xylophilus</taxon>
    </lineage>
</organism>
<evidence type="ECO:0000259" key="13">
    <source>
        <dbReference type="Pfam" id="PF00892"/>
    </source>
</evidence>
<sequence length="151" mass="15690">MKRFYLVGFLVLMAFDTLAQISFKYAGAQALPLEFSSAWLARVFGQPWIYGAFVGYVGAFFAWMTLLKHAPIGPAFAASHLEIVSVLALSVWLFDEKIGAAQIVGGLFIVAGIVCLALSETEDDAPGGNPGAGAASAGAATLVHPPGGEAA</sequence>
<evidence type="ECO:0000256" key="2">
    <source>
        <dbReference type="ARBA" id="ARBA00022475"/>
    </source>
</evidence>
<keyword evidence="8 12" id="KW-1133">Transmembrane helix</keyword>
<comment type="caution">
    <text evidence="14">The sequence shown here is derived from an EMBL/GenBank/DDBJ whole genome shotgun (WGS) entry which is preliminary data.</text>
</comment>
<dbReference type="RefSeq" id="WP_110465675.1">
    <property type="nucleotide sequence ID" value="NZ_JAMOFZ010000011.1"/>
</dbReference>
<dbReference type="Pfam" id="PF00892">
    <property type="entry name" value="EamA"/>
    <property type="match status" value="1"/>
</dbReference>
<dbReference type="PANTHER" id="PTHR30561:SF9">
    <property type="entry name" value="4-AMINO-4-DEOXY-L-ARABINOSE-PHOSPHOUNDECAPRENOL FLIPPASE SUBUNIT ARNF-RELATED"/>
    <property type="match status" value="1"/>
</dbReference>
<feature type="domain" description="EamA" evidence="13">
    <location>
        <begin position="46"/>
        <end position="116"/>
    </location>
</feature>
<keyword evidence="3" id="KW-0444">Lipid biosynthesis</keyword>
<dbReference type="PANTHER" id="PTHR30561">
    <property type="entry name" value="SMR FAMILY PROTON-DEPENDENT DRUG EFFLUX TRANSPORTER SUGE"/>
    <property type="match status" value="1"/>
</dbReference>
<evidence type="ECO:0000256" key="10">
    <source>
        <dbReference type="ARBA" id="ARBA00023136"/>
    </source>
</evidence>
<reference evidence="14 15" key="1">
    <citation type="submission" date="2018-06" db="EMBL/GenBank/DDBJ databases">
        <title>Genomic Encyclopedia of Type Strains, Phase III (KMG-III): the genomes of soil and plant-associated and newly described type strains.</title>
        <authorList>
            <person name="Whitman W."/>
        </authorList>
    </citation>
    <scope>NUCLEOTIDE SEQUENCE [LARGE SCALE GENOMIC DNA]</scope>
    <source>
        <strain evidence="14 15">CECT 7646</strain>
    </source>
</reference>
<dbReference type="EMBL" id="QJTC01000011">
    <property type="protein sequence ID" value="PYE77955.1"/>
    <property type="molecule type" value="Genomic_DNA"/>
</dbReference>
<keyword evidence="7" id="KW-0448">Lipopolysaccharide biosynthesis</keyword>
<keyword evidence="2" id="KW-1003">Cell membrane</keyword>
<accession>A0A318SH63</accession>
<gene>
    <name evidence="14" type="ORF">DFQ15_111100</name>
</gene>
<evidence type="ECO:0000313" key="15">
    <source>
        <dbReference type="Proteomes" id="UP000247540"/>
    </source>
</evidence>
<feature type="region of interest" description="Disordered" evidence="11">
    <location>
        <begin position="127"/>
        <end position="151"/>
    </location>
</feature>
<keyword evidence="5" id="KW-0441">Lipid A biosynthesis</keyword>
<keyword evidence="9" id="KW-0443">Lipid metabolism</keyword>
<evidence type="ECO:0000256" key="9">
    <source>
        <dbReference type="ARBA" id="ARBA00023098"/>
    </source>
</evidence>
<dbReference type="Gene3D" id="1.10.3730.20">
    <property type="match status" value="1"/>
</dbReference>
<keyword evidence="15" id="KW-1185">Reference proteome</keyword>
<keyword evidence="6 12" id="KW-0812">Transmembrane</keyword>
<dbReference type="AlphaFoldDB" id="A0A318SH63"/>
<evidence type="ECO:0000256" key="11">
    <source>
        <dbReference type="SAM" id="MobiDB-lite"/>
    </source>
</evidence>
<comment type="subcellular location">
    <subcellularLocation>
        <location evidence="1">Cell membrane</location>
        <topology evidence="1">Multi-pass membrane protein</topology>
    </subcellularLocation>
</comment>
<feature type="transmembrane region" description="Helical" evidence="12">
    <location>
        <begin position="100"/>
        <end position="118"/>
    </location>
</feature>
<keyword evidence="10 12" id="KW-0472">Membrane</keyword>
<evidence type="ECO:0000256" key="1">
    <source>
        <dbReference type="ARBA" id="ARBA00004651"/>
    </source>
</evidence>
<evidence type="ECO:0000313" key="14">
    <source>
        <dbReference type="EMBL" id="PYE77955.1"/>
    </source>
</evidence>
<dbReference type="GO" id="GO:0022857">
    <property type="term" value="F:transmembrane transporter activity"/>
    <property type="evidence" value="ECO:0007669"/>
    <property type="project" value="InterPro"/>
</dbReference>
<evidence type="ECO:0000256" key="7">
    <source>
        <dbReference type="ARBA" id="ARBA00022985"/>
    </source>
</evidence>
<dbReference type="InterPro" id="IPR000390">
    <property type="entry name" value="Small_drug/metabolite_transptr"/>
</dbReference>
<proteinExistence type="predicted"/>
<evidence type="ECO:0000256" key="5">
    <source>
        <dbReference type="ARBA" id="ARBA00022556"/>
    </source>
</evidence>
<dbReference type="InterPro" id="IPR000620">
    <property type="entry name" value="EamA_dom"/>
</dbReference>
<dbReference type="Proteomes" id="UP000247540">
    <property type="component" value="Unassembled WGS sequence"/>
</dbReference>
<keyword evidence="4" id="KW-0997">Cell inner membrane</keyword>
<evidence type="ECO:0000256" key="12">
    <source>
        <dbReference type="SAM" id="Phobius"/>
    </source>
</evidence>
<dbReference type="GO" id="GO:0009103">
    <property type="term" value="P:lipopolysaccharide biosynthetic process"/>
    <property type="evidence" value="ECO:0007669"/>
    <property type="project" value="UniProtKB-KW"/>
</dbReference>
<evidence type="ECO:0000256" key="3">
    <source>
        <dbReference type="ARBA" id="ARBA00022516"/>
    </source>
</evidence>
<feature type="transmembrane region" description="Helical" evidence="12">
    <location>
        <begin position="75"/>
        <end position="94"/>
    </location>
</feature>
<evidence type="ECO:0000256" key="6">
    <source>
        <dbReference type="ARBA" id="ARBA00022692"/>
    </source>
</evidence>
<protein>
    <submittedName>
        <fullName evidence="14">Multidrug transporter EmrE-like cation transporter</fullName>
    </submittedName>
</protein>
<name>A0A318SH63_9BURK</name>
<dbReference type="OrthoDB" id="7021040at2"/>
<dbReference type="SUPFAM" id="SSF103481">
    <property type="entry name" value="Multidrug resistance efflux transporter EmrE"/>
    <property type="match status" value="1"/>
</dbReference>
<evidence type="ECO:0000256" key="4">
    <source>
        <dbReference type="ARBA" id="ARBA00022519"/>
    </source>
</evidence>
<dbReference type="GO" id="GO:0009245">
    <property type="term" value="P:lipid A biosynthetic process"/>
    <property type="evidence" value="ECO:0007669"/>
    <property type="project" value="UniProtKB-KW"/>
</dbReference>